<dbReference type="AlphaFoldDB" id="A0A7J5YDU3"/>
<protein>
    <submittedName>
        <fullName evidence="1">Uncharacterized protein</fullName>
    </submittedName>
</protein>
<dbReference type="Proteomes" id="UP000518266">
    <property type="component" value="Unassembled WGS sequence"/>
</dbReference>
<dbReference type="OrthoDB" id="6260144at2759"/>
<dbReference type="EMBL" id="JAAKFY010000013">
    <property type="protein sequence ID" value="KAF3847632.1"/>
    <property type="molecule type" value="Genomic_DNA"/>
</dbReference>
<accession>A0A7J5YDU3</accession>
<keyword evidence="2" id="KW-1185">Reference proteome</keyword>
<proteinExistence type="predicted"/>
<gene>
    <name evidence="1" type="ORF">F7725_020660</name>
</gene>
<reference evidence="1 2" key="1">
    <citation type="submission" date="2020-03" db="EMBL/GenBank/DDBJ databases">
        <title>Dissostichus mawsoni Genome sequencing and assembly.</title>
        <authorList>
            <person name="Park H."/>
        </authorList>
    </citation>
    <scope>NUCLEOTIDE SEQUENCE [LARGE SCALE GENOMIC DNA]</scope>
    <source>
        <strain evidence="1">DM0001</strain>
        <tissue evidence="1">Muscle</tissue>
    </source>
</reference>
<comment type="caution">
    <text evidence="1">The sequence shown here is derived from an EMBL/GenBank/DDBJ whole genome shotgun (WGS) entry which is preliminary data.</text>
</comment>
<sequence length="76" mass="8499">MNVNIIIPAGIKGDPVKCQRVSWLEWQPCLLLAYATGTSQGWVQRSMYQGEEARLRSGSQAGARERKHLALCINNQ</sequence>
<feature type="non-terminal residue" evidence="1">
    <location>
        <position position="76"/>
    </location>
</feature>
<name>A0A7J5YDU3_DISMA</name>
<evidence type="ECO:0000313" key="1">
    <source>
        <dbReference type="EMBL" id="KAF3847632.1"/>
    </source>
</evidence>
<evidence type="ECO:0000313" key="2">
    <source>
        <dbReference type="Proteomes" id="UP000518266"/>
    </source>
</evidence>
<organism evidence="1 2">
    <name type="scientific">Dissostichus mawsoni</name>
    <name type="common">Antarctic cod</name>
    <dbReference type="NCBI Taxonomy" id="36200"/>
    <lineage>
        <taxon>Eukaryota</taxon>
        <taxon>Metazoa</taxon>
        <taxon>Chordata</taxon>
        <taxon>Craniata</taxon>
        <taxon>Vertebrata</taxon>
        <taxon>Euteleostomi</taxon>
        <taxon>Actinopterygii</taxon>
        <taxon>Neopterygii</taxon>
        <taxon>Teleostei</taxon>
        <taxon>Neoteleostei</taxon>
        <taxon>Acanthomorphata</taxon>
        <taxon>Eupercaria</taxon>
        <taxon>Perciformes</taxon>
        <taxon>Notothenioidei</taxon>
        <taxon>Nototheniidae</taxon>
        <taxon>Dissostichus</taxon>
    </lineage>
</organism>